<comment type="cofactor">
    <cofactor evidence="1">
        <name>FAD</name>
        <dbReference type="ChEBI" id="CHEBI:57692"/>
    </cofactor>
</comment>
<evidence type="ECO:0000313" key="8">
    <source>
        <dbReference type="EMBL" id="AIF97975.1"/>
    </source>
</evidence>
<dbReference type="Pfam" id="PF05199">
    <property type="entry name" value="GMC_oxred_C"/>
    <property type="match status" value="1"/>
</dbReference>
<dbReference type="InterPro" id="IPR036188">
    <property type="entry name" value="FAD/NAD-bd_sf"/>
</dbReference>
<keyword evidence="3" id="KW-0285">Flavoprotein</keyword>
<dbReference type="EMBL" id="CP008849">
    <property type="protein sequence ID" value="AIF97975.1"/>
    <property type="molecule type" value="Genomic_DNA"/>
</dbReference>
<comment type="similarity">
    <text evidence="2">Belongs to the GMC oxidoreductase family.</text>
</comment>
<dbReference type="KEGG" id="aal:EP13_04275"/>
<dbReference type="SUPFAM" id="SSF51905">
    <property type="entry name" value="FAD/NAD(P)-binding domain"/>
    <property type="match status" value="1"/>
</dbReference>
<evidence type="ECO:0000256" key="3">
    <source>
        <dbReference type="ARBA" id="ARBA00022630"/>
    </source>
</evidence>
<evidence type="ECO:0000259" key="6">
    <source>
        <dbReference type="Pfam" id="PF00732"/>
    </source>
</evidence>
<dbReference type="GO" id="GO:0016614">
    <property type="term" value="F:oxidoreductase activity, acting on CH-OH group of donors"/>
    <property type="evidence" value="ECO:0007669"/>
    <property type="project" value="InterPro"/>
</dbReference>
<dbReference type="PANTHER" id="PTHR42784">
    <property type="entry name" value="PYRANOSE 2-OXIDASE"/>
    <property type="match status" value="1"/>
</dbReference>
<dbReference type="Proteomes" id="UP000056090">
    <property type="component" value="Chromosome"/>
</dbReference>
<dbReference type="InterPro" id="IPR000172">
    <property type="entry name" value="GMC_OxRdtase_N"/>
</dbReference>
<dbReference type="Gene3D" id="3.50.50.60">
    <property type="entry name" value="FAD/NAD(P)-binding domain"/>
    <property type="match status" value="2"/>
</dbReference>
<dbReference type="GeneID" id="78254148"/>
<keyword evidence="4" id="KW-0274">FAD</keyword>
<evidence type="ECO:0000313" key="9">
    <source>
        <dbReference type="Proteomes" id="UP000056090"/>
    </source>
</evidence>
<dbReference type="InterPro" id="IPR007867">
    <property type="entry name" value="GMC_OxRtase_C"/>
</dbReference>
<sequence>MNKETYIEESSETYDAIVIGSGITGGWAAKELTEKGFKTLIIERGRIVEHRKDYISEGKPPWEYANRTKVDKELVDEQFAIQKQCYAFHDGTKQFFGNDKDYPYTTKTGTEFSWIRANQLGGKSLLWHRQSYRMSPFDFEANKLDGHGNDWPIRYNDLAPWYEYVEKFVGISGTSENLPQLPDSVFQPPFEMTKPEKDFAAKMADAEPDKPVIISRCAHLTKPEKVHVDLGRMQCMARNECQKGCSFGAYFSTQSATLPAAAKTGNLFIAPNSVVESLIYDDTTNRVKGVRVIDNDTLKQREYFGKIVFLCASTLGSTQIMLNSTSKKFPKGIANSSGVLGQYLMDHNYNALVTASIDGYEQEYYTGRRPASLYVPNFHYEPSRYHKKFKRGFALAGSASREDWQSMGTRDGFGASFKNMLHNPGKWGIGLQAQGEMLPRQDNQVTLHSSKKDKWGIPQLHINCQWSENENLMMQSALEVASSMMEKAGFHNIQKRILGQPPGLAIHEVGTARMGRDPKDSVLNGFNQSHDVPNLFVTDGASFCSTGVGNPSLTFMAMTARAVDYAVKEVKSGRL</sequence>
<feature type="domain" description="Glucose-methanol-choline oxidoreductase N-terminal" evidence="6">
    <location>
        <begin position="50"/>
        <end position="347"/>
    </location>
</feature>
<dbReference type="PANTHER" id="PTHR42784:SF1">
    <property type="entry name" value="PYRANOSE 2-OXIDASE"/>
    <property type="match status" value="1"/>
</dbReference>
<dbReference type="SUPFAM" id="SSF54373">
    <property type="entry name" value="FAD-linked reductases, C-terminal domain"/>
    <property type="match status" value="1"/>
</dbReference>
<protein>
    <submittedName>
        <fullName evidence="8">GMC family oxidoreductase</fullName>
    </submittedName>
</protein>
<dbReference type="GO" id="GO:0050660">
    <property type="term" value="F:flavin adenine dinucleotide binding"/>
    <property type="evidence" value="ECO:0007669"/>
    <property type="project" value="InterPro"/>
</dbReference>
<dbReference type="Pfam" id="PF00732">
    <property type="entry name" value="GMC_oxred_N"/>
    <property type="match status" value="1"/>
</dbReference>
<evidence type="ECO:0000256" key="2">
    <source>
        <dbReference type="ARBA" id="ARBA00010790"/>
    </source>
</evidence>
<proteinExistence type="inferred from homology"/>
<gene>
    <name evidence="8" type="ORF">EP13_04275</name>
</gene>
<evidence type="ECO:0000256" key="5">
    <source>
        <dbReference type="ARBA" id="ARBA00023002"/>
    </source>
</evidence>
<evidence type="ECO:0000256" key="4">
    <source>
        <dbReference type="ARBA" id="ARBA00022827"/>
    </source>
</evidence>
<feature type="domain" description="Glucose-methanol-choline oxidoreductase C-terminal" evidence="7">
    <location>
        <begin position="439"/>
        <end position="558"/>
    </location>
</feature>
<dbReference type="AlphaFoldDB" id="A0A075NZE2"/>
<keyword evidence="9" id="KW-1185">Reference proteome</keyword>
<dbReference type="InterPro" id="IPR051473">
    <property type="entry name" value="P2Ox-like"/>
</dbReference>
<evidence type="ECO:0000259" key="7">
    <source>
        <dbReference type="Pfam" id="PF05199"/>
    </source>
</evidence>
<organism evidence="8 9">
    <name type="scientific">Alteromonas australica</name>
    <dbReference type="NCBI Taxonomy" id="589873"/>
    <lineage>
        <taxon>Bacteria</taxon>
        <taxon>Pseudomonadati</taxon>
        <taxon>Pseudomonadota</taxon>
        <taxon>Gammaproteobacteria</taxon>
        <taxon>Alteromonadales</taxon>
        <taxon>Alteromonadaceae</taxon>
        <taxon>Alteromonas/Salinimonas group</taxon>
        <taxon>Alteromonas</taxon>
    </lineage>
</organism>
<evidence type="ECO:0000256" key="1">
    <source>
        <dbReference type="ARBA" id="ARBA00001974"/>
    </source>
</evidence>
<name>A0A075NZE2_9ALTE</name>
<accession>A0A075NZE2</accession>
<reference evidence="8 9" key="1">
    <citation type="submission" date="2014-06" db="EMBL/GenBank/DDBJ databases">
        <title>Genomes of Alteromonas australica, a world apart.</title>
        <authorList>
            <person name="Gonzaga A."/>
            <person name="Lopez-Perez M."/>
            <person name="Rodriguez-Valera F."/>
        </authorList>
    </citation>
    <scope>NUCLEOTIDE SEQUENCE [LARGE SCALE GENOMIC DNA]</scope>
    <source>
        <strain evidence="8 9">H 17</strain>
    </source>
</reference>
<dbReference type="eggNOG" id="COG2303">
    <property type="taxonomic scope" value="Bacteria"/>
</dbReference>
<keyword evidence="5" id="KW-0560">Oxidoreductase</keyword>
<dbReference type="RefSeq" id="WP_044056166.1">
    <property type="nucleotide sequence ID" value="NZ_CBCSKJ010000001.1"/>
</dbReference>